<comment type="caution">
    <text evidence="2">The sequence shown here is derived from an EMBL/GenBank/DDBJ whole genome shotgun (WGS) entry which is preliminary data.</text>
</comment>
<reference evidence="2 3" key="1">
    <citation type="submission" date="2018-01" db="EMBL/GenBank/DDBJ databases">
        <title>Genome characterization of the sugarcane-associated fungus Trichoderma ghanense CCMA-1212 and their application in lignocelulose bioconversion.</title>
        <authorList>
            <person name="Steindorff A.S."/>
            <person name="Mendes T.D."/>
            <person name="Vilela E.S.D."/>
            <person name="Rodrigues D.S."/>
            <person name="Formighieri E.F."/>
            <person name="Melo I.S."/>
            <person name="Favaro L.C.L."/>
        </authorList>
    </citation>
    <scope>NUCLEOTIDE SEQUENCE [LARGE SCALE GENOMIC DNA]</scope>
    <source>
        <strain evidence="2 3">CCMA-1212</strain>
    </source>
</reference>
<evidence type="ECO:0000313" key="3">
    <source>
        <dbReference type="Proteomes" id="UP001642720"/>
    </source>
</evidence>
<dbReference type="Proteomes" id="UP001642720">
    <property type="component" value="Unassembled WGS sequence"/>
</dbReference>
<organism evidence="2 3">
    <name type="scientific">Trichoderma ghanense</name>
    <dbReference type="NCBI Taxonomy" id="65468"/>
    <lineage>
        <taxon>Eukaryota</taxon>
        <taxon>Fungi</taxon>
        <taxon>Dikarya</taxon>
        <taxon>Ascomycota</taxon>
        <taxon>Pezizomycotina</taxon>
        <taxon>Sordariomycetes</taxon>
        <taxon>Hypocreomycetidae</taxon>
        <taxon>Hypocreales</taxon>
        <taxon>Hypocreaceae</taxon>
        <taxon>Trichoderma</taxon>
    </lineage>
</organism>
<evidence type="ECO:0000256" key="1">
    <source>
        <dbReference type="SAM" id="SignalP"/>
    </source>
</evidence>
<feature type="chain" id="PRO_5046996692" evidence="1">
    <location>
        <begin position="16"/>
        <end position="82"/>
    </location>
</feature>
<accession>A0ABY2GZV9</accession>
<feature type="signal peptide" evidence="1">
    <location>
        <begin position="1"/>
        <end position="15"/>
    </location>
</feature>
<sequence>MGLLSAWPFIGMIAGIPLILELLKSPTSLSADTRVKRRWSSLLNDKAWWMHAALPIYLLHQFEEHGYDFLGRRYAFQAYFRL</sequence>
<keyword evidence="3" id="KW-1185">Reference proteome</keyword>
<gene>
    <name evidence="2" type="ORF">CCMA1212_006446</name>
</gene>
<evidence type="ECO:0000313" key="2">
    <source>
        <dbReference type="EMBL" id="TFB01518.1"/>
    </source>
</evidence>
<keyword evidence="1" id="KW-0732">Signal</keyword>
<protein>
    <submittedName>
        <fullName evidence="2">Uncharacterized protein</fullName>
    </submittedName>
</protein>
<dbReference type="GeneID" id="300578118"/>
<dbReference type="EMBL" id="PPTA01000008">
    <property type="protein sequence ID" value="TFB01518.1"/>
    <property type="molecule type" value="Genomic_DNA"/>
</dbReference>
<name>A0ABY2GZV9_9HYPO</name>
<dbReference type="RefSeq" id="XP_073557719.1">
    <property type="nucleotide sequence ID" value="XM_073703668.1"/>
</dbReference>
<proteinExistence type="predicted"/>